<dbReference type="Proteomes" id="UP000246171">
    <property type="component" value="Unassembled WGS sequence"/>
</dbReference>
<reference evidence="2" key="1">
    <citation type="submission" date="2016-12" db="EMBL/GenBank/DDBJ databases">
        <title>The genomes of Aspergillus section Nigri reveals drivers in fungal speciation.</title>
        <authorList>
            <consortium name="DOE Joint Genome Institute"/>
            <person name="Vesth T.C."/>
            <person name="Nybo J."/>
            <person name="Theobald S."/>
            <person name="Brandl J."/>
            <person name="Frisvad J.C."/>
            <person name="Nielsen K.F."/>
            <person name="Lyhne E.K."/>
            <person name="Kogle M.E."/>
            <person name="Kuo A."/>
            <person name="Riley R."/>
            <person name="Clum A."/>
            <person name="Nolan M."/>
            <person name="Lipzen A."/>
            <person name="Salamov A."/>
            <person name="Henrissat B."/>
            <person name="Wiebenga A."/>
            <person name="De vries R.P."/>
            <person name="Grigoriev I.V."/>
            <person name="Mortensen U.H."/>
            <person name="Andersen M.R."/>
            <person name="Baker S.E."/>
        </authorList>
    </citation>
    <scope>NUCLEOTIDE SEQUENCE</scope>
    <source>
        <strain evidence="2">CBS 122712</strain>
    </source>
</reference>
<dbReference type="EMBL" id="MSFU01000024">
    <property type="protein sequence ID" value="PWY66528.1"/>
    <property type="molecule type" value="Genomic_DNA"/>
</dbReference>
<gene>
    <name evidence="2" type="ORF">BO83DRAFT_380888</name>
</gene>
<accession>A0A317V0B6</accession>
<dbReference type="GeneID" id="37053822"/>
<evidence type="ECO:0000313" key="2">
    <source>
        <dbReference type="EMBL" id="PWY66528.1"/>
    </source>
</evidence>
<organism evidence="2 3">
    <name type="scientific">Aspergillus eucalypticola (strain CBS 122712 / IBT 29274)</name>
    <dbReference type="NCBI Taxonomy" id="1448314"/>
    <lineage>
        <taxon>Eukaryota</taxon>
        <taxon>Fungi</taxon>
        <taxon>Dikarya</taxon>
        <taxon>Ascomycota</taxon>
        <taxon>Pezizomycotina</taxon>
        <taxon>Eurotiomycetes</taxon>
        <taxon>Eurotiomycetidae</taxon>
        <taxon>Eurotiales</taxon>
        <taxon>Aspergillaceae</taxon>
        <taxon>Aspergillus</taxon>
        <taxon>Aspergillus subgen. Circumdati</taxon>
    </lineage>
</organism>
<evidence type="ECO:0000313" key="3">
    <source>
        <dbReference type="Proteomes" id="UP000246171"/>
    </source>
</evidence>
<comment type="caution">
    <text evidence="2">The sequence shown here is derived from an EMBL/GenBank/DDBJ whole genome shotgun (WGS) entry which is preliminary data.</text>
</comment>
<name>A0A317V0B6_ASPEC</name>
<proteinExistence type="predicted"/>
<dbReference type="RefSeq" id="XP_025384990.1">
    <property type="nucleotide sequence ID" value="XM_025531860.1"/>
</dbReference>
<evidence type="ECO:0000256" key="1">
    <source>
        <dbReference type="SAM" id="MobiDB-lite"/>
    </source>
</evidence>
<feature type="region of interest" description="Disordered" evidence="1">
    <location>
        <begin position="47"/>
        <end position="66"/>
    </location>
</feature>
<dbReference type="AlphaFoldDB" id="A0A317V0B6"/>
<keyword evidence="3" id="KW-1185">Reference proteome</keyword>
<sequence length="66" mass="7384">MAEPCMAYENLEYTSDHMTPHRDGISSKSILALEAHFSPVRAKFSGAARKPTYHHSINPVPSQQFP</sequence>
<dbReference type="VEuPathDB" id="FungiDB:BO83DRAFT_380888"/>
<protein>
    <submittedName>
        <fullName evidence="2">Uncharacterized protein</fullName>
    </submittedName>
</protein>